<keyword evidence="3" id="KW-1185">Reference proteome</keyword>
<feature type="compositionally biased region" description="Polar residues" evidence="1">
    <location>
        <begin position="332"/>
        <end position="342"/>
    </location>
</feature>
<name>A0A2B7XUT7_9EURO</name>
<dbReference type="InterPro" id="IPR046670">
    <property type="entry name" value="DUF6540"/>
</dbReference>
<evidence type="ECO:0000313" key="3">
    <source>
        <dbReference type="Proteomes" id="UP000223968"/>
    </source>
</evidence>
<dbReference type="Pfam" id="PF20174">
    <property type="entry name" value="DUF6540"/>
    <property type="match status" value="1"/>
</dbReference>
<feature type="region of interest" description="Disordered" evidence="1">
    <location>
        <begin position="93"/>
        <end position="123"/>
    </location>
</feature>
<evidence type="ECO:0000313" key="2">
    <source>
        <dbReference type="EMBL" id="PGH12247.1"/>
    </source>
</evidence>
<dbReference type="OrthoDB" id="4135672at2759"/>
<dbReference type="EMBL" id="PDNB01000061">
    <property type="protein sequence ID" value="PGH12247.1"/>
    <property type="molecule type" value="Genomic_DNA"/>
</dbReference>
<protein>
    <submittedName>
        <fullName evidence="2">Uncharacterized protein</fullName>
    </submittedName>
</protein>
<gene>
    <name evidence="2" type="ORF">AJ79_04427</name>
</gene>
<feature type="compositionally biased region" description="Low complexity" evidence="1">
    <location>
        <begin position="312"/>
        <end position="331"/>
    </location>
</feature>
<comment type="caution">
    <text evidence="2">The sequence shown here is derived from an EMBL/GenBank/DDBJ whole genome shotgun (WGS) entry which is preliminary data.</text>
</comment>
<accession>A0A2B7XUT7</accession>
<feature type="compositionally biased region" description="Low complexity" evidence="1">
    <location>
        <begin position="217"/>
        <end position="227"/>
    </location>
</feature>
<evidence type="ECO:0000256" key="1">
    <source>
        <dbReference type="SAM" id="MobiDB-lite"/>
    </source>
</evidence>
<organism evidence="2 3">
    <name type="scientific">Helicocarpus griseus UAMH5409</name>
    <dbReference type="NCBI Taxonomy" id="1447875"/>
    <lineage>
        <taxon>Eukaryota</taxon>
        <taxon>Fungi</taxon>
        <taxon>Dikarya</taxon>
        <taxon>Ascomycota</taxon>
        <taxon>Pezizomycotina</taxon>
        <taxon>Eurotiomycetes</taxon>
        <taxon>Eurotiomycetidae</taxon>
        <taxon>Onygenales</taxon>
        <taxon>Ajellomycetaceae</taxon>
        <taxon>Helicocarpus</taxon>
    </lineage>
</organism>
<dbReference type="Proteomes" id="UP000223968">
    <property type="component" value="Unassembled WGS sequence"/>
</dbReference>
<feature type="region of interest" description="Disordered" evidence="1">
    <location>
        <begin position="303"/>
        <end position="358"/>
    </location>
</feature>
<dbReference type="AlphaFoldDB" id="A0A2B7XUT7"/>
<sequence length="419" mass="46387">MTRQYLVFIVRFTISMPDPDLPTPRYHTTIFVETAANGSGYLHEVTGAVTSMGGMQYQSNPHGRPELLSTFYSRELLGVIDASGYPESFDNVLGQLPPPPRQKAYNPQTNRTEPFKSENPLTFYEDGEPRRRLVKCTEWMLEKAIPALRSAGLIREEAAHQDDVAGPYHPSGQPSGHTLPALSDLTQGASAPPGSHQPPPRYAQHQQPSHAPSHPLPGISQSIQHSPPQQPSLNRERERDSRERDRERERELERHRELAREEEMIHREREYRERERDRDLMERYNREQPHHPVQSHAGPIPIHQPVASKGHNPLGGPNGLLSNLGNASGNPPQGSIPTSNAPGSLFGGQMQHPDGPPRTYLHQGQPPQQSMLGFNGTAPPQIPGSVAALAQGQQPILNTMRGAVISSETTSLACKVNND</sequence>
<feature type="region of interest" description="Disordered" evidence="1">
    <location>
        <begin position="163"/>
        <end position="256"/>
    </location>
</feature>
<dbReference type="STRING" id="1447875.A0A2B7XUT7"/>
<reference evidence="2 3" key="1">
    <citation type="submission" date="2017-10" db="EMBL/GenBank/DDBJ databases">
        <title>Comparative genomics in systemic dimorphic fungi from Ajellomycetaceae.</title>
        <authorList>
            <person name="Munoz J.F."/>
            <person name="Mcewen J.G."/>
            <person name="Clay O.K."/>
            <person name="Cuomo C.A."/>
        </authorList>
    </citation>
    <scope>NUCLEOTIDE SEQUENCE [LARGE SCALE GENOMIC DNA]</scope>
    <source>
        <strain evidence="2 3">UAMH5409</strain>
    </source>
</reference>
<proteinExistence type="predicted"/>
<feature type="compositionally biased region" description="Basic and acidic residues" evidence="1">
    <location>
        <begin position="234"/>
        <end position="256"/>
    </location>
</feature>